<comment type="caution">
    <text evidence="2">The sequence shown here is derived from an EMBL/GenBank/DDBJ whole genome shotgun (WGS) entry which is preliminary data.</text>
</comment>
<dbReference type="EMBL" id="JACIEV010000001">
    <property type="protein sequence ID" value="MBB4152244.1"/>
    <property type="molecule type" value="Genomic_DNA"/>
</dbReference>
<dbReference type="GO" id="GO:0016757">
    <property type="term" value="F:glycosyltransferase activity"/>
    <property type="evidence" value="ECO:0007669"/>
    <property type="project" value="UniProtKB-ARBA"/>
</dbReference>
<name>A0A840F8W4_9SPHN</name>
<keyword evidence="2" id="KW-0808">Transferase</keyword>
<gene>
    <name evidence="2" type="ORF">GGQ80_000120</name>
</gene>
<accession>A0A840F8W4</accession>
<dbReference type="InterPro" id="IPR028098">
    <property type="entry name" value="Glyco_trans_4-like_N"/>
</dbReference>
<dbReference type="AlphaFoldDB" id="A0A840F8W4"/>
<dbReference type="SUPFAM" id="SSF53756">
    <property type="entry name" value="UDP-Glycosyltransferase/glycogen phosphorylase"/>
    <property type="match status" value="1"/>
</dbReference>
<proteinExistence type="predicted"/>
<dbReference type="Pfam" id="PF13439">
    <property type="entry name" value="Glyco_transf_4"/>
    <property type="match status" value="1"/>
</dbReference>
<organism evidence="2 3">
    <name type="scientific">Sphingomonas jinjuensis</name>
    <dbReference type="NCBI Taxonomy" id="535907"/>
    <lineage>
        <taxon>Bacteria</taxon>
        <taxon>Pseudomonadati</taxon>
        <taxon>Pseudomonadota</taxon>
        <taxon>Alphaproteobacteria</taxon>
        <taxon>Sphingomonadales</taxon>
        <taxon>Sphingomonadaceae</taxon>
        <taxon>Sphingomonas</taxon>
    </lineage>
</organism>
<sequence length="388" mass="41819">MPVRQVAPGDRVVLVDPSLFTAPYDACLSDGLADAGIDPLWVTRHLRPGEADDLRGRSVRQLFYPLSDGANRARGQRWRRLKGAEHLVGLIRLVALVRRVRPLAVHVQWGLIPRVDRLAIARMRSTCPVVVTVHDVEPFNGKDVSPAQRSGFTAMLAAADRLIVHTARGRQALIASGLDADRIAVIPHGPLPVPASSAAVVARADRRWTIVQFGKIQAYKGVDLLVDALGMLPADVRARLRVIVAGEPQIDVAPLRQRATALGLDDVIDWRLAYLDDAAIGDLLHEADAFVFPYRTIEASGAFLMVAGMGKWIVASDLGAFSEAIGHGGDAGALVPPGDVDALAAALAGSVDRHPTRGLGAAITDWPTIGRMTLDAYRQARHQWCAKR</sequence>
<keyword evidence="3" id="KW-1185">Reference proteome</keyword>
<protein>
    <submittedName>
        <fullName evidence="2">Glycosyltransferase involved in cell wall biosynthesis</fullName>
    </submittedName>
</protein>
<reference evidence="2 3" key="1">
    <citation type="submission" date="2020-08" db="EMBL/GenBank/DDBJ databases">
        <title>Genomic Encyclopedia of Type Strains, Phase IV (KMG-IV): sequencing the most valuable type-strain genomes for metagenomic binning, comparative biology and taxonomic classification.</title>
        <authorList>
            <person name="Goeker M."/>
        </authorList>
    </citation>
    <scope>NUCLEOTIDE SEQUENCE [LARGE SCALE GENOMIC DNA]</scope>
    <source>
        <strain evidence="2 3">YC6723</strain>
    </source>
</reference>
<evidence type="ECO:0000259" key="1">
    <source>
        <dbReference type="Pfam" id="PF13439"/>
    </source>
</evidence>
<dbReference type="RefSeq" id="WP_183981761.1">
    <property type="nucleotide sequence ID" value="NZ_JACIEV010000001.1"/>
</dbReference>
<dbReference type="Proteomes" id="UP000529795">
    <property type="component" value="Unassembled WGS sequence"/>
</dbReference>
<evidence type="ECO:0000313" key="3">
    <source>
        <dbReference type="Proteomes" id="UP000529795"/>
    </source>
</evidence>
<feature type="domain" description="Glycosyltransferase subfamily 4-like N-terminal" evidence="1">
    <location>
        <begin position="28"/>
        <end position="189"/>
    </location>
</feature>
<dbReference type="PANTHER" id="PTHR12526">
    <property type="entry name" value="GLYCOSYLTRANSFERASE"/>
    <property type="match status" value="1"/>
</dbReference>
<evidence type="ECO:0000313" key="2">
    <source>
        <dbReference type="EMBL" id="MBB4152244.1"/>
    </source>
</evidence>
<dbReference type="Gene3D" id="3.40.50.2000">
    <property type="entry name" value="Glycogen Phosphorylase B"/>
    <property type="match status" value="2"/>
</dbReference>
<dbReference type="Pfam" id="PF13692">
    <property type="entry name" value="Glyco_trans_1_4"/>
    <property type="match status" value="1"/>
</dbReference>